<dbReference type="InterPro" id="IPR013826">
    <property type="entry name" value="Topo_IA_cen_sub3"/>
</dbReference>
<dbReference type="CDD" id="cd01028">
    <property type="entry name" value="TOPRIM_TopoIA"/>
    <property type="match status" value="1"/>
</dbReference>
<dbReference type="Gene3D" id="3.40.50.140">
    <property type="match status" value="1"/>
</dbReference>
<dbReference type="InterPro" id="IPR000380">
    <property type="entry name" value="Topo_IA"/>
</dbReference>
<dbReference type="InterPro" id="IPR013497">
    <property type="entry name" value="Topo_IA_cen"/>
</dbReference>
<gene>
    <name evidence="13" type="ORF">CINF_0602</name>
</gene>
<evidence type="ECO:0000313" key="14">
    <source>
        <dbReference type="Proteomes" id="UP000509414"/>
    </source>
</evidence>
<dbReference type="CDD" id="cd00186">
    <property type="entry name" value="TOP1Ac"/>
    <property type="match status" value="1"/>
</dbReference>
<evidence type="ECO:0000313" key="13">
    <source>
        <dbReference type="EMBL" id="QLI05124.1"/>
    </source>
</evidence>
<feature type="domain" description="Topo IA-type catalytic" evidence="12">
    <location>
        <begin position="128"/>
        <end position="559"/>
    </location>
</feature>
<dbReference type="PANTHER" id="PTHR42785">
    <property type="entry name" value="DNA TOPOISOMERASE, TYPE IA, CORE"/>
    <property type="match status" value="1"/>
</dbReference>
<keyword evidence="4" id="KW-0799">Topoisomerase</keyword>
<dbReference type="SMART" id="SM00493">
    <property type="entry name" value="TOPRIM"/>
    <property type="match status" value="1"/>
</dbReference>
<feature type="domain" description="Toprim" evidence="11">
    <location>
        <begin position="3"/>
        <end position="109"/>
    </location>
</feature>
<evidence type="ECO:0000256" key="4">
    <source>
        <dbReference type="ARBA" id="ARBA00023029"/>
    </source>
</evidence>
<dbReference type="Gene3D" id="1.10.290.10">
    <property type="entry name" value="Topoisomerase I, domain 4"/>
    <property type="match status" value="1"/>
</dbReference>
<dbReference type="SMART" id="SM00437">
    <property type="entry name" value="TOP1Ac"/>
    <property type="match status" value="1"/>
</dbReference>
<dbReference type="GO" id="GO:0006265">
    <property type="term" value="P:DNA topological change"/>
    <property type="evidence" value="ECO:0007669"/>
    <property type="project" value="InterPro"/>
</dbReference>
<dbReference type="GO" id="GO:0003677">
    <property type="term" value="F:DNA binding"/>
    <property type="evidence" value="ECO:0007669"/>
    <property type="project" value="UniProtKB-KW"/>
</dbReference>
<dbReference type="GO" id="GO:0003917">
    <property type="term" value="F:DNA topoisomerase type I (single strand cut, ATP-independent) activity"/>
    <property type="evidence" value="ECO:0007669"/>
    <property type="project" value="UniProtKB-EC"/>
</dbReference>
<evidence type="ECO:0000259" key="11">
    <source>
        <dbReference type="PROSITE" id="PS50880"/>
    </source>
</evidence>
<dbReference type="SMART" id="SM00436">
    <property type="entry name" value="TOP1Bc"/>
    <property type="match status" value="1"/>
</dbReference>
<evidence type="ECO:0000256" key="1">
    <source>
        <dbReference type="ARBA" id="ARBA00000213"/>
    </source>
</evidence>
<dbReference type="KEGG" id="cinf:CINF_0602"/>
<dbReference type="Pfam" id="PF01131">
    <property type="entry name" value="Topoisom_bac"/>
    <property type="match status" value="1"/>
</dbReference>
<evidence type="ECO:0000256" key="2">
    <source>
        <dbReference type="ARBA" id="ARBA00009446"/>
    </source>
</evidence>
<dbReference type="InterPro" id="IPR013825">
    <property type="entry name" value="Topo_IA_cen_sub2"/>
</dbReference>
<comment type="catalytic activity">
    <reaction evidence="1">
        <text>ATP-independent breakage of single-stranded DNA, followed by passage and rejoining.</text>
        <dbReference type="EC" id="5.6.2.1"/>
    </reaction>
</comment>
<evidence type="ECO:0000256" key="10">
    <source>
        <dbReference type="ARBA" id="ARBA00032877"/>
    </source>
</evidence>
<keyword evidence="6 13" id="KW-0413">Isomerase</keyword>
<evidence type="ECO:0000256" key="6">
    <source>
        <dbReference type="ARBA" id="ARBA00023235"/>
    </source>
</evidence>
<protein>
    <recommendedName>
        <fullName evidence="3">DNA topoisomerase</fullName>
        <ecNumber evidence="3">5.6.2.1</ecNumber>
    </recommendedName>
    <alternativeName>
        <fullName evidence="10">Omega-protein</fullName>
    </alternativeName>
    <alternativeName>
        <fullName evidence="9">Relaxing enzyme</fullName>
    </alternativeName>
    <alternativeName>
        <fullName evidence="7">Swivelase</fullName>
    </alternativeName>
    <alternativeName>
        <fullName evidence="8">Untwisting enzyme</fullName>
    </alternativeName>
</protein>
<proteinExistence type="inferred from homology"/>
<dbReference type="InterPro" id="IPR013824">
    <property type="entry name" value="Topo_IA_cen_sub1"/>
</dbReference>
<dbReference type="AlphaFoldDB" id="A0A7H9CLJ7"/>
<evidence type="ECO:0000259" key="12">
    <source>
        <dbReference type="PROSITE" id="PS52039"/>
    </source>
</evidence>
<dbReference type="Pfam" id="PF01751">
    <property type="entry name" value="Toprim"/>
    <property type="match status" value="1"/>
</dbReference>
<dbReference type="PROSITE" id="PS52039">
    <property type="entry name" value="TOPO_IA_2"/>
    <property type="match status" value="1"/>
</dbReference>
<accession>A0A7H9CLJ7</accession>
<dbReference type="EMBL" id="CP049075">
    <property type="protein sequence ID" value="QLI05124.1"/>
    <property type="molecule type" value="Genomic_DNA"/>
</dbReference>
<dbReference type="Gene3D" id="1.10.460.10">
    <property type="entry name" value="Topoisomerase I, domain 2"/>
    <property type="match status" value="1"/>
</dbReference>
<dbReference type="Proteomes" id="UP000509414">
    <property type="component" value="Chromosome"/>
</dbReference>
<evidence type="ECO:0000256" key="3">
    <source>
        <dbReference type="ARBA" id="ARBA00012891"/>
    </source>
</evidence>
<keyword evidence="5" id="KW-0238">DNA-binding</keyword>
<dbReference type="InterPro" id="IPR003602">
    <property type="entry name" value="Topo_IA_DNA-bd_dom"/>
</dbReference>
<sequence length="654" mass="74725">MQNSVIIIESPNKEAKIAQITGAKVFATKGHFKTLTKLIVKDYQSYEPEFEFKDDKAKFAINKIISECKGKEVIIATDPDREGYGIGYLFYEMVKNQAQSVKRAEFHEITESGIKKGLDNAIPFSSSNFNEFSAFKARAVGDKLVGFILSPKYLQISKDYNVSVGRVQTPALSLIVKRELDIKEFNENAENKKIDYKIKVKLSKNGVEFYAINDNIYQSIDEANEKIKSLNEIKKAKVYGVDKKEAQIKPSAPFRTSQYQEAANKKFGFSSEVAMTLAQKLFEKGLITYHRTDSNSLSTEFLNEVENKFKSCQWYEKREYKAGNQSQAQAHEAIRISHIHDFSEIENIAQKESLSDDEIKAYTLIYTNSLLSQAKNAINENFTYDIDINALSFKAKSSKVIYKGFKGVFESFTDDENEETQDEIKEVSNLELQKDEELDILSFELQEVKKKAPSKYKESNFISLLEKEKIGRPSTYATFLPKLLQREFIQIVKKGKNNEIVATQKGINFIESLKTNGDEWITKSEFTAQMEEVLDEISAGKQQYLNFIKPLHEKLGNIEVKEQEKKISPPSPKQLEFAKQLAQKTGLELPSNIEEDYKICNEFIEKAKAQVPPSPKQIELAKKLANDKKVDLPKNYEKSLEICSKFIDKHIKAK</sequence>
<evidence type="ECO:0000256" key="7">
    <source>
        <dbReference type="ARBA" id="ARBA00030003"/>
    </source>
</evidence>
<dbReference type="PANTHER" id="PTHR42785:SF1">
    <property type="entry name" value="DNA TOPOISOMERASE"/>
    <property type="match status" value="1"/>
</dbReference>
<comment type="similarity">
    <text evidence="2">Belongs to the type IA topoisomerase family.</text>
</comment>
<dbReference type="RefSeq" id="WP_179975699.1">
    <property type="nucleotide sequence ID" value="NZ_CP049075.1"/>
</dbReference>
<dbReference type="PROSITE" id="PS50880">
    <property type="entry name" value="TOPRIM"/>
    <property type="match status" value="1"/>
</dbReference>
<dbReference type="Gene3D" id="2.70.20.10">
    <property type="entry name" value="Topoisomerase I, domain 3"/>
    <property type="match status" value="1"/>
</dbReference>
<organism evidence="13 14">
    <name type="scientific">Candidatus Campylobacter infans</name>
    <dbReference type="NCBI Taxonomy" id="2561898"/>
    <lineage>
        <taxon>Bacteria</taxon>
        <taxon>Pseudomonadati</taxon>
        <taxon>Campylobacterota</taxon>
        <taxon>Epsilonproteobacteria</taxon>
        <taxon>Campylobacterales</taxon>
        <taxon>Campylobacteraceae</taxon>
        <taxon>Campylobacter</taxon>
    </lineage>
</organism>
<dbReference type="PRINTS" id="PR00417">
    <property type="entry name" value="PRTPISMRASEI"/>
</dbReference>
<dbReference type="SUPFAM" id="SSF56712">
    <property type="entry name" value="Prokaryotic type I DNA topoisomerase"/>
    <property type="match status" value="1"/>
</dbReference>
<name>A0A7H9CLJ7_9BACT</name>
<dbReference type="InterPro" id="IPR023405">
    <property type="entry name" value="Topo_IA_core_domain"/>
</dbReference>
<dbReference type="EC" id="5.6.2.1" evidence="3"/>
<evidence type="ECO:0000256" key="8">
    <source>
        <dbReference type="ARBA" id="ARBA00031985"/>
    </source>
</evidence>
<evidence type="ECO:0000256" key="9">
    <source>
        <dbReference type="ARBA" id="ARBA00032235"/>
    </source>
</evidence>
<keyword evidence="14" id="KW-1185">Reference proteome</keyword>
<reference evidence="13 14" key="1">
    <citation type="submission" date="2020-02" db="EMBL/GenBank/DDBJ databases">
        <title>Complete genome sequence of the novel Campylobacter species Candidatus Campylobacter infans.</title>
        <authorList>
            <person name="Duim B."/>
            <person name="Zomer A."/>
            <person name="van der Graaf L."/>
            <person name="Wagenaar J."/>
        </authorList>
    </citation>
    <scope>NUCLEOTIDE SEQUENCE [LARGE SCALE GENOMIC DNA]</scope>
    <source>
        <strain evidence="13 14">19S00001</strain>
    </source>
</reference>
<evidence type="ECO:0000256" key="5">
    <source>
        <dbReference type="ARBA" id="ARBA00023125"/>
    </source>
</evidence>
<dbReference type="InterPro" id="IPR003601">
    <property type="entry name" value="Topo_IA_2"/>
</dbReference>
<dbReference type="InterPro" id="IPR006171">
    <property type="entry name" value="TOPRIM_dom"/>
</dbReference>